<dbReference type="InterPro" id="IPR036388">
    <property type="entry name" value="WH-like_DNA-bd_sf"/>
</dbReference>
<dbReference type="CDD" id="cd00090">
    <property type="entry name" value="HTH_ARSR"/>
    <property type="match status" value="1"/>
</dbReference>
<dbReference type="PANTHER" id="PTHR30154">
    <property type="entry name" value="LEUCINE-RESPONSIVE REGULATORY PROTEIN"/>
    <property type="match status" value="1"/>
</dbReference>
<accession>A0ABW3FET9</accession>
<evidence type="ECO:0000256" key="1">
    <source>
        <dbReference type="ARBA" id="ARBA00023015"/>
    </source>
</evidence>
<feature type="domain" description="HTH asnC-type" evidence="5">
    <location>
        <begin position="4"/>
        <end position="65"/>
    </location>
</feature>
<protein>
    <submittedName>
        <fullName evidence="6">Lrp/AsnC ligand binding domain-containing protein</fullName>
    </submittedName>
</protein>
<dbReference type="Pfam" id="PF01037">
    <property type="entry name" value="AsnC_trans_reg"/>
    <property type="match status" value="1"/>
</dbReference>
<keyword evidence="3" id="KW-0010">Activator</keyword>
<dbReference type="InterPro" id="IPR019888">
    <property type="entry name" value="Tscrpt_reg_AsnC-like"/>
</dbReference>
<evidence type="ECO:0000256" key="3">
    <source>
        <dbReference type="ARBA" id="ARBA00023159"/>
    </source>
</evidence>
<dbReference type="Gene3D" id="1.10.10.10">
    <property type="entry name" value="Winged helix-like DNA-binding domain superfamily/Winged helix DNA-binding domain"/>
    <property type="match status" value="1"/>
</dbReference>
<dbReference type="Gene3D" id="3.30.70.920">
    <property type="match status" value="1"/>
</dbReference>
<evidence type="ECO:0000313" key="6">
    <source>
        <dbReference type="EMBL" id="MFD0915440.1"/>
    </source>
</evidence>
<dbReference type="PANTHER" id="PTHR30154:SF0">
    <property type="entry name" value="LEUCINE-RESPONSIVE REGULATORY PROTEIN"/>
    <property type="match status" value="1"/>
</dbReference>
<organism evidence="6 7">
    <name type="scientific">Pseudahrensia aquimaris</name>
    <dbReference type="NCBI Taxonomy" id="744461"/>
    <lineage>
        <taxon>Bacteria</taxon>
        <taxon>Pseudomonadati</taxon>
        <taxon>Pseudomonadota</taxon>
        <taxon>Alphaproteobacteria</taxon>
        <taxon>Hyphomicrobiales</taxon>
        <taxon>Ahrensiaceae</taxon>
        <taxon>Pseudahrensia</taxon>
    </lineage>
</organism>
<dbReference type="Proteomes" id="UP001597101">
    <property type="component" value="Unassembled WGS sequence"/>
</dbReference>
<evidence type="ECO:0000259" key="5">
    <source>
        <dbReference type="PROSITE" id="PS50956"/>
    </source>
</evidence>
<dbReference type="InterPro" id="IPR019887">
    <property type="entry name" value="Tscrpt_reg_AsnC/Lrp_C"/>
</dbReference>
<keyword evidence="2" id="KW-0238">DNA-binding</keyword>
<dbReference type="InterPro" id="IPR036390">
    <property type="entry name" value="WH_DNA-bd_sf"/>
</dbReference>
<gene>
    <name evidence="6" type="ORF">ACFQ14_03370</name>
</gene>
<comment type="caution">
    <text evidence="6">The sequence shown here is derived from an EMBL/GenBank/DDBJ whole genome shotgun (WGS) entry which is preliminary data.</text>
</comment>
<evidence type="ECO:0000313" key="7">
    <source>
        <dbReference type="Proteomes" id="UP001597101"/>
    </source>
</evidence>
<dbReference type="InterPro" id="IPR011008">
    <property type="entry name" value="Dimeric_a/b-barrel"/>
</dbReference>
<evidence type="ECO:0000256" key="2">
    <source>
        <dbReference type="ARBA" id="ARBA00023125"/>
    </source>
</evidence>
<dbReference type="RefSeq" id="WP_377211282.1">
    <property type="nucleotide sequence ID" value="NZ_JBHTJV010000002.1"/>
</dbReference>
<dbReference type="Pfam" id="PF13412">
    <property type="entry name" value="HTH_24"/>
    <property type="match status" value="1"/>
</dbReference>
<dbReference type="InterPro" id="IPR000485">
    <property type="entry name" value="AsnC-type_HTH_dom"/>
</dbReference>
<dbReference type="SUPFAM" id="SSF54909">
    <property type="entry name" value="Dimeric alpha+beta barrel"/>
    <property type="match status" value="1"/>
</dbReference>
<sequence length="152" mass="16629">MIALDAFDKSILRALSHDGRMTHTALSETVNLSPNAVAERIKRLQRDGVIEGFGVRLSAKALGKTLLVFIEVKLDRTSADVFDAFSAAAAKTSEIEECHMVAGGFDYLIKTRHADMAAFRRFLSDTLLSLPGIRETHTYAVMEEVKASATTV</sequence>
<dbReference type="PROSITE" id="PS50956">
    <property type="entry name" value="HTH_ASNC_2"/>
    <property type="match status" value="1"/>
</dbReference>
<dbReference type="InterPro" id="IPR019885">
    <property type="entry name" value="Tscrpt_reg_HTH_AsnC-type_CS"/>
</dbReference>
<evidence type="ECO:0000256" key="4">
    <source>
        <dbReference type="ARBA" id="ARBA00023163"/>
    </source>
</evidence>
<keyword evidence="4" id="KW-0804">Transcription</keyword>
<dbReference type="PRINTS" id="PR00033">
    <property type="entry name" value="HTHASNC"/>
</dbReference>
<keyword evidence="1" id="KW-0805">Transcription regulation</keyword>
<dbReference type="SUPFAM" id="SSF46785">
    <property type="entry name" value="Winged helix' DNA-binding domain"/>
    <property type="match status" value="1"/>
</dbReference>
<dbReference type="InterPro" id="IPR011991">
    <property type="entry name" value="ArsR-like_HTH"/>
</dbReference>
<keyword evidence="7" id="KW-1185">Reference proteome</keyword>
<proteinExistence type="predicted"/>
<reference evidence="7" key="1">
    <citation type="journal article" date="2019" name="Int. J. Syst. Evol. Microbiol.">
        <title>The Global Catalogue of Microorganisms (GCM) 10K type strain sequencing project: providing services to taxonomists for standard genome sequencing and annotation.</title>
        <authorList>
            <consortium name="The Broad Institute Genomics Platform"/>
            <consortium name="The Broad Institute Genome Sequencing Center for Infectious Disease"/>
            <person name="Wu L."/>
            <person name="Ma J."/>
        </authorList>
    </citation>
    <scope>NUCLEOTIDE SEQUENCE [LARGE SCALE GENOMIC DNA]</scope>
    <source>
        <strain evidence="7">CCUG 60023</strain>
    </source>
</reference>
<dbReference type="SMART" id="SM00344">
    <property type="entry name" value="HTH_ASNC"/>
    <property type="match status" value="1"/>
</dbReference>
<dbReference type="PROSITE" id="PS00519">
    <property type="entry name" value="HTH_ASNC_1"/>
    <property type="match status" value="1"/>
</dbReference>
<dbReference type="EMBL" id="JBHTJV010000002">
    <property type="protein sequence ID" value="MFD0915440.1"/>
    <property type="molecule type" value="Genomic_DNA"/>
</dbReference>
<name>A0ABW3FET9_9HYPH</name>